<accession>A0A955L8K0</accession>
<dbReference type="EMBL" id="JAGQLH010000036">
    <property type="protein sequence ID" value="MCA9385672.1"/>
    <property type="molecule type" value="Genomic_DNA"/>
</dbReference>
<feature type="transmembrane region" description="Helical" evidence="1">
    <location>
        <begin position="313"/>
        <end position="331"/>
    </location>
</feature>
<proteinExistence type="predicted"/>
<sequence length="394" mass="43579">MLKKLHGYKDHLIILIGSNLVAALNFVLSIVILKIADEQSFNIYSAYASFYLILTTPSKLGKSLATVYGFSIIAWAEKIFSKFKLGITLSSVIISLLTIVGVYLYGGDSLISASVLVLATLSQILLLVLIGALQHNKQFVSTSSFLFSQNSIRLIAGIGLFLIFQNLGIWLATLGGSLLLFFVVRRFVKQNNDNYSKISIDLSDILLNLFVLLSVELLFNIDSILVLNSFPTDDAYIYNSLVLVKKIMFFATYGFATILLSDSRREGVNQRQSLIKNIGITALVGGVLTLFLYELRGIILPFLGLGMEQSSLYLLFTIGTLLFTMLMLSTLSFTSTKSMSQRILAVGGIGVFISFYVFQTNSIESLLNTFVFGTIGLLIYQGTIRILFRQPKTN</sequence>
<evidence type="ECO:0000313" key="2">
    <source>
        <dbReference type="EMBL" id="MCA9385672.1"/>
    </source>
</evidence>
<feature type="transmembrane region" description="Helical" evidence="1">
    <location>
        <begin position="273"/>
        <end position="293"/>
    </location>
</feature>
<keyword evidence="1" id="KW-0472">Membrane</keyword>
<gene>
    <name evidence="2" type="ORF">KC717_03415</name>
</gene>
<comment type="caution">
    <text evidence="2">The sequence shown here is derived from an EMBL/GenBank/DDBJ whole genome shotgun (WGS) entry which is preliminary data.</text>
</comment>
<feature type="transmembrane region" description="Helical" evidence="1">
    <location>
        <begin position="85"/>
        <end position="105"/>
    </location>
</feature>
<feature type="transmembrane region" description="Helical" evidence="1">
    <location>
        <begin position="169"/>
        <end position="188"/>
    </location>
</feature>
<feature type="transmembrane region" description="Helical" evidence="1">
    <location>
        <begin position="111"/>
        <end position="133"/>
    </location>
</feature>
<feature type="transmembrane region" description="Helical" evidence="1">
    <location>
        <begin position="236"/>
        <end position="261"/>
    </location>
</feature>
<feature type="transmembrane region" description="Helical" evidence="1">
    <location>
        <begin position="209"/>
        <end position="230"/>
    </location>
</feature>
<keyword evidence="1" id="KW-1133">Transmembrane helix</keyword>
<feature type="transmembrane region" description="Helical" evidence="1">
    <location>
        <begin position="48"/>
        <end position="73"/>
    </location>
</feature>
<feature type="transmembrane region" description="Helical" evidence="1">
    <location>
        <begin position="343"/>
        <end position="359"/>
    </location>
</feature>
<evidence type="ECO:0000313" key="3">
    <source>
        <dbReference type="Proteomes" id="UP000754563"/>
    </source>
</evidence>
<dbReference type="AlphaFoldDB" id="A0A955L8K0"/>
<keyword evidence="1" id="KW-0812">Transmembrane</keyword>
<name>A0A955L8K0_9BACT</name>
<dbReference type="Proteomes" id="UP000754563">
    <property type="component" value="Unassembled WGS sequence"/>
</dbReference>
<feature type="transmembrane region" description="Helical" evidence="1">
    <location>
        <begin position="12"/>
        <end position="36"/>
    </location>
</feature>
<reference evidence="2" key="2">
    <citation type="journal article" date="2021" name="Microbiome">
        <title>Successional dynamics and alternative stable states in a saline activated sludge microbial community over 9 years.</title>
        <authorList>
            <person name="Wang Y."/>
            <person name="Ye J."/>
            <person name="Ju F."/>
            <person name="Liu L."/>
            <person name="Boyd J.A."/>
            <person name="Deng Y."/>
            <person name="Parks D.H."/>
            <person name="Jiang X."/>
            <person name="Yin X."/>
            <person name="Woodcroft B.J."/>
            <person name="Tyson G.W."/>
            <person name="Hugenholtz P."/>
            <person name="Polz M.F."/>
            <person name="Zhang T."/>
        </authorList>
    </citation>
    <scope>NUCLEOTIDE SEQUENCE</scope>
    <source>
        <strain evidence="2">HKST-UBA11</strain>
    </source>
</reference>
<evidence type="ECO:0000256" key="1">
    <source>
        <dbReference type="SAM" id="Phobius"/>
    </source>
</evidence>
<organism evidence="2 3">
    <name type="scientific">Candidatus Dojkabacteria bacterium</name>
    <dbReference type="NCBI Taxonomy" id="2099670"/>
    <lineage>
        <taxon>Bacteria</taxon>
        <taxon>Candidatus Dojkabacteria</taxon>
    </lineage>
</organism>
<feature type="transmembrane region" description="Helical" evidence="1">
    <location>
        <begin position="365"/>
        <end position="388"/>
    </location>
</feature>
<reference evidence="2" key="1">
    <citation type="submission" date="2020-04" db="EMBL/GenBank/DDBJ databases">
        <authorList>
            <person name="Zhang T."/>
        </authorList>
    </citation>
    <scope>NUCLEOTIDE SEQUENCE</scope>
    <source>
        <strain evidence="2">HKST-UBA11</strain>
    </source>
</reference>
<protein>
    <submittedName>
        <fullName evidence="2">Uncharacterized protein</fullName>
    </submittedName>
</protein>
<feature type="transmembrane region" description="Helical" evidence="1">
    <location>
        <begin position="145"/>
        <end position="163"/>
    </location>
</feature>